<evidence type="ECO:0000313" key="2">
    <source>
        <dbReference type="Proteomes" id="UP000188388"/>
    </source>
</evidence>
<protein>
    <submittedName>
        <fullName evidence="1">Uncharacterized protein</fullName>
    </submittedName>
</protein>
<name>A0A1R3VAQ8_9HYPH</name>
<sequence length="61" mass="7010">MKNCGLSKGAGRYGRITRICQRQDLRYNPGQPNGGMRKCLATKKPIRESVLKRNNWFVQQS</sequence>
<evidence type="ECO:0000313" key="1">
    <source>
        <dbReference type="EMBL" id="SIT56885.1"/>
    </source>
</evidence>
<dbReference type="STRING" id="1631249.BQ8794_30334"/>
<dbReference type="AlphaFoldDB" id="A0A1R3VAQ8"/>
<dbReference type="EMBL" id="FTPD01000023">
    <property type="protein sequence ID" value="SIT56885.1"/>
    <property type="molecule type" value="Genomic_DNA"/>
</dbReference>
<organism evidence="1 2">
    <name type="scientific">Mesorhizobium prunaredense</name>
    <dbReference type="NCBI Taxonomy" id="1631249"/>
    <lineage>
        <taxon>Bacteria</taxon>
        <taxon>Pseudomonadati</taxon>
        <taxon>Pseudomonadota</taxon>
        <taxon>Alphaproteobacteria</taxon>
        <taxon>Hyphomicrobiales</taxon>
        <taxon>Phyllobacteriaceae</taxon>
        <taxon>Mesorhizobium</taxon>
    </lineage>
</organism>
<accession>A0A1R3VAQ8</accession>
<proteinExistence type="predicted"/>
<keyword evidence="2" id="KW-1185">Reference proteome</keyword>
<gene>
    <name evidence="1" type="ORF">BQ8794_30334</name>
</gene>
<reference evidence="2" key="1">
    <citation type="submission" date="2017-01" db="EMBL/GenBank/DDBJ databases">
        <authorList>
            <person name="Brunel B."/>
        </authorList>
    </citation>
    <scope>NUCLEOTIDE SEQUENCE [LARGE SCALE GENOMIC DNA]</scope>
</reference>
<dbReference type="Proteomes" id="UP000188388">
    <property type="component" value="Unassembled WGS sequence"/>
</dbReference>